<dbReference type="GO" id="GO:0016758">
    <property type="term" value="F:hexosyltransferase activity"/>
    <property type="evidence" value="ECO:0007669"/>
    <property type="project" value="UniProtKB-ARBA"/>
</dbReference>
<dbReference type="Gene3D" id="3.90.550.10">
    <property type="entry name" value="Spore Coat Polysaccharide Biosynthesis Protein SpsA, Chain A"/>
    <property type="match status" value="1"/>
</dbReference>
<organism evidence="2 3">
    <name type="scientific">Daphnia sinensis</name>
    <dbReference type="NCBI Taxonomy" id="1820382"/>
    <lineage>
        <taxon>Eukaryota</taxon>
        <taxon>Metazoa</taxon>
        <taxon>Ecdysozoa</taxon>
        <taxon>Arthropoda</taxon>
        <taxon>Crustacea</taxon>
        <taxon>Branchiopoda</taxon>
        <taxon>Diplostraca</taxon>
        <taxon>Cladocera</taxon>
        <taxon>Anomopoda</taxon>
        <taxon>Daphniidae</taxon>
        <taxon>Daphnia</taxon>
        <taxon>Daphnia similis group</taxon>
    </lineage>
</organism>
<keyword evidence="3" id="KW-1185">Reference proteome</keyword>
<dbReference type="SUPFAM" id="SSF53448">
    <property type="entry name" value="Nucleotide-diphospho-sugar transferases"/>
    <property type="match status" value="1"/>
</dbReference>
<accession>A0AAD5LP84</accession>
<evidence type="ECO:0000313" key="3">
    <source>
        <dbReference type="Proteomes" id="UP000820818"/>
    </source>
</evidence>
<dbReference type="InterPro" id="IPR029044">
    <property type="entry name" value="Nucleotide-diphossugar_trans"/>
</dbReference>
<gene>
    <name evidence="2" type="ORF">GHT06_009711</name>
</gene>
<dbReference type="PANTHER" id="PTHR22916:SF3">
    <property type="entry name" value="UDP-GLCNAC:BETAGAL BETA-1,3-N-ACETYLGLUCOSAMINYLTRANSFERASE-LIKE PROTEIN 1"/>
    <property type="match status" value="1"/>
</dbReference>
<name>A0AAD5LP84_9CRUS</name>
<dbReference type="AlphaFoldDB" id="A0AAD5LP84"/>
<evidence type="ECO:0000313" key="2">
    <source>
        <dbReference type="EMBL" id="KAI9565913.1"/>
    </source>
</evidence>
<proteinExistence type="predicted"/>
<sequence>MESIHDDVKYDIAVIIPVYNASSWLPDCLRSIACQIKNKLKVELSFFNDGSTDDSSEVIEKWKPVLEAEGFKVLIGGHSGPPKGVGFAKNKSIQQSSGKYLCFQDSDDEMKPGRLTLQYNASLEHPDAIIGSKFERDPPDSTLRYTYWANSLTPEQLNQQVLTSHGPTVIMPTWFCSRDLFNRVGGFDEKGKGTPEDLIFFYRHLDLNGKIFRVDEVLLVYRYHPLQTTFSIDEKVIWDLRLKRLVKYFLEKWDSFTIWNAGKQGRRLYRSLPEEYRLRVTSFCDVDVKKIKQGNYIYEDSNLRPKPRVPIVHFTTAKPPFVICVKLQFYFLSSGLNKRRIRKKLAFTQSA</sequence>
<protein>
    <recommendedName>
        <fullName evidence="1">Glycosyltransferase 2-like domain-containing protein</fullName>
    </recommendedName>
</protein>
<evidence type="ECO:0000259" key="1">
    <source>
        <dbReference type="Pfam" id="PF00535"/>
    </source>
</evidence>
<feature type="domain" description="Glycosyltransferase 2-like" evidence="1">
    <location>
        <begin position="14"/>
        <end position="184"/>
    </location>
</feature>
<reference evidence="2 3" key="1">
    <citation type="submission" date="2022-05" db="EMBL/GenBank/DDBJ databases">
        <title>A multi-omics perspective on studying reproductive biology in Daphnia sinensis.</title>
        <authorList>
            <person name="Jia J."/>
        </authorList>
    </citation>
    <scope>NUCLEOTIDE SEQUENCE [LARGE SCALE GENOMIC DNA]</scope>
    <source>
        <strain evidence="2 3">WSL</strain>
    </source>
</reference>
<dbReference type="Proteomes" id="UP000820818">
    <property type="component" value="Linkage Group LG1"/>
</dbReference>
<dbReference type="Pfam" id="PF00535">
    <property type="entry name" value="Glycos_transf_2"/>
    <property type="match status" value="1"/>
</dbReference>
<dbReference type="InterPro" id="IPR001173">
    <property type="entry name" value="Glyco_trans_2-like"/>
</dbReference>
<dbReference type="EMBL" id="WJBH02000001">
    <property type="protein sequence ID" value="KAI9565913.1"/>
    <property type="molecule type" value="Genomic_DNA"/>
</dbReference>
<comment type="caution">
    <text evidence="2">The sequence shown here is derived from an EMBL/GenBank/DDBJ whole genome shotgun (WGS) entry which is preliminary data.</text>
</comment>
<dbReference type="PANTHER" id="PTHR22916">
    <property type="entry name" value="GLYCOSYLTRANSFERASE"/>
    <property type="match status" value="1"/>
</dbReference>